<gene>
    <name evidence="4" type="primary">fabG</name>
    <name evidence="4" type="ORF">CUN48_08435</name>
</gene>
<evidence type="ECO:0000256" key="1">
    <source>
        <dbReference type="ARBA" id="ARBA00006484"/>
    </source>
</evidence>
<dbReference type="SUPFAM" id="SSF51735">
    <property type="entry name" value="NAD(P)-binding Rossmann-fold domains"/>
    <property type="match status" value="1"/>
</dbReference>
<accession>A0A2M8QCC3</accession>
<dbReference type="Pfam" id="PF00106">
    <property type="entry name" value="adh_short"/>
    <property type="match status" value="1"/>
</dbReference>
<dbReference type="Gene3D" id="3.40.50.720">
    <property type="entry name" value="NAD(P)-binding Rossmann-like Domain"/>
    <property type="match status" value="1"/>
</dbReference>
<comment type="caution">
    <text evidence="4">The sequence shown here is derived from an EMBL/GenBank/DDBJ whole genome shotgun (WGS) entry which is preliminary data.</text>
</comment>
<dbReference type="PANTHER" id="PTHR44196:SF1">
    <property type="entry name" value="DEHYDROGENASE_REDUCTASE SDR FAMILY MEMBER 7B"/>
    <property type="match status" value="1"/>
</dbReference>
<dbReference type="CDD" id="cd05233">
    <property type="entry name" value="SDR_c"/>
    <property type="match status" value="1"/>
</dbReference>
<dbReference type="AlphaFoldDB" id="A0A2M8QCC3"/>
<dbReference type="EC" id="1.1.1.100" evidence="4"/>
<reference evidence="4 5" key="1">
    <citation type="submission" date="2017-11" db="EMBL/GenBank/DDBJ databases">
        <title>Evolution of Phototrophy in the Chloroflexi Phylum Driven by Horizontal Gene Transfer.</title>
        <authorList>
            <person name="Ward L.M."/>
            <person name="Hemp J."/>
            <person name="Shih P.M."/>
            <person name="Mcglynn S.E."/>
            <person name="Fischer W."/>
        </authorList>
    </citation>
    <scope>NUCLEOTIDE SEQUENCE [LARGE SCALE GENOMIC DNA]</scope>
    <source>
        <strain evidence="4">JP3_7</strain>
    </source>
</reference>
<dbReference type="EMBL" id="PGTN01000047">
    <property type="protein sequence ID" value="PJF47471.1"/>
    <property type="molecule type" value="Genomic_DNA"/>
</dbReference>
<evidence type="ECO:0000313" key="5">
    <source>
        <dbReference type="Proteomes" id="UP000230790"/>
    </source>
</evidence>
<dbReference type="InterPro" id="IPR002347">
    <property type="entry name" value="SDR_fam"/>
</dbReference>
<name>A0A2M8QCC3_9CHLR</name>
<dbReference type="PRINTS" id="PR00081">
    <property type="entry name" value="GDHRDH"/>
</dbReference>
<dbReference type="GO" id="GO:0016020">
    <property type="term" value="C:membrane"/>
    <property type="evidence" value="ECO:0007669"/>
    <property type="project" value="TreeGrafter"/>
</dbReference>
<evidence type="ECO:0000256" key="3">
    <source>
        <dbReference type="RuleBase" id="RU000363"/>
    </source>
</evidence>
<dbReference type="PRINTS" id="PR00080">
    <property type="entry name" value="SDRFAMILY"/>
</dbReference>
<keyword evidence="2 4" id="KW-0560">Oxidoreductase</keyword>
<dbReference type="GO" id="GO:0004316">
    <property type="term" value="F:3-oxoacyl-[acyl-carrier-protein] reductase (NADPH) activity"/>
    <property type="evidence" value="ECO:0007669"/>
    <property type="project" value="UniProtKB-EC"/>
</dbReference>
<proteinExistence type="inferred from homology"/>
<comment type="similarity">
    <text evidence="1 3">Belongs to the short-chain dehydrogenases/reductases (SDR) family.</text>
</comment>
<dbReference type="InterPro" id="IPR036291">
    <property type="entry name" value="NAD(P)-bd_dom_sf"/>
</dbReference>
<protein>
    <submittedName>
        <fullName evidence="4">3-oxoacyl-ACP reductase</fullName>
        <ecNumber evidence="4">1.1.1.100</ecNumber>
    </submittedName>
</protein>
<sequence>MWMRASRWLPPRKADTITHMENTPLLQGHAALVTGAGRGIGRAIALMLAREGCDVGLIARDVQALRQTQAACEAYGVRALPLAMDLSETALLPLAIQACNEAFGGLNVLVNNAGIHQFASAVEANLEMWDRMLDVNLRAAMHATRLALPHIIAGTQAGRRGAVIFISSLGGKFTAPTNAGYAAAKHALTGFGGSVFEDVRDFGIKVCVIYPGWTNTGLLADWLRPEEVIQPEDIAEAARFVIASAPTVCPTEIVLQTQSSRAARLFSTT</sequence>
<evidence type="ECO:0000256" key="2">
    <source>
        <dbReference type="ARBA" id="ARBA00023002"/>
    </source>
</evidence>
<dbReference type="Proteomes" id="UP000230790">
    <property type="component" value="Unassembled WGS sequence"/>
</dbReference>
<evidence type="ECO:0000313" key="4">
    <source>
        <dbReference type="EMBL" id="PJF47471.1"/>
    </source>
</evidence>
<organism evidence="4 5">
    <name type="scientific">Candidatus Thermofonsia Clade 3 bacterium</name>
    <dbReference type="NCBI Taxonomy" id="2364212"/>
    <lineage>
        <taxon>Bacteria</taxon>
        <taxon>Bacillati</taxon>
        <taxon>Chloroflexota</taxon>
        <taxon>Candidatus Thermofontia</taxon>
        <taxon>Candidatus Thermofonsia Clade 3</taxon>
    </lineage>
</organism>
<dbReference type="PANTHER" id="PTHR44196">
    <property type="entry name" value="DEHYDROGENASE/REDUCTASE SDR FAMILY MEMBER 7B"/>
    <property type="match status" value="1"/>
</dbReference>